<comment type="caution">
    <text evidence="2">The sequence shown here is derived from an EMBL/GenBank/DDBJ whole genome shotgun (WGS) entry which is preliminary data.</text>
</comment>
<dbReference type="Pfam" id="PF00583">
    <property type="entry name" value="Acetyltransf_1"/>
    <property type="match status" value="1"/>
</dbReference>
<protein>
    <submittedName>
        <fullName evidence="2">GNAT family N-acetyltransferase</fullName>
    </submittedName>
</protein>
<accession>A0A9D1W2E9</accession>
<dbReference type="PROSITE" id="PS51186">
    <property type="entry name" value="GNAT"/>
    <property type="match status" value="1"/>
</dbReference>
<dbReference type="Gene3D" id="3.40.630.30">
    <property type="match status" value="1"/>
</dbReference>
<gene>
    <name evidence="2" type="ORF">IAA28_00445</name>
</gene>
<sequence>MLLTNPREKFEEIYRIYEMSFPEVERRTKEGQRAIFENPLLRVWTAEREGRTAAFLTGWNLESCLYLEHLATDPACRGGGMGKELMHEAIQAALDRQVPLILEIEPVTEEDPYTARRAAFYEHMGFVVNRFPYSQPPLRRGAPGCPLWIVTYGRAMGEEEFLPHKEQIYRHVYSCGVE</sequence>
<proteinExistence type="predicted"/>
<dbReference type="SUPFAM" id="SSF55729">
    <property type="entry name" value="Acyl-CoA N-acyltransferases (Nat)"/>
    <property type="match status" value="1"/>
</dbReference>
<organism evidence="2 3">
    <name type="scientific">Candidatus Lachnoclostridium stercoripullorum</name>
    <dbReference type="NCBI Taxonomy" id="2838635"/>
    <lineage>
        <taxon>Bacteria</taxon>
        <taxon>Bacillati</taxon>
        <taxon>Bacillota</taxon>
        <taxon>Clostridia</taxon>
        <taxon>Lachnospirales</taxon>
        <taxon>Lachnospiraceae</taxon>
    </lineage>
</organism>
<dbReference type="EMBL" id="DXEU01000008">
    <property type="protein sequence ID" value="HIX51256.1"/>
    <property type="molecule type" value="Genomic_DNA"/>
</dbReference>
<dbReference type="CDD" id="cd04301">
    <property type="entry name" value="NAT_SF"/>
    <property type="match status" value="1"/>
</dbReference>
<dbReference type="InterPro" id="IPR000182">
    <property type="entry name" value="GNAT_dom"/>
</dbReference>
<evidence type="ECO:0000259" key="1">
    <source>
        <dbReference type="PROSITE" id="PS51186"/>
    </source>
</evidence>
<name>A0A9D1W2E9_9FIRM</name>
<dbReference type="AlphaFoldDB" id="A0A9D1W2E9"/>
<feature type="domain" description="N-acetyltransferase" evidence="1">
    <location>
        <begin position="1"/>
        <end position="143"/>
    </location>
</feature>
<reference evidence="2" key="2">
    <citation type="submission" date="2021-04" db="EMBL/GenBank/DDBJ databases">
        <authorList>
            <person name="Gilroy R."/>
        </authorList>
    </citation>
    <scope>NUCLEOTIDE SEQUENCE</scope>
    <source>
        <strain evidence="2">ChiGjej4B4-12881</strain>
    </source>
</reference>
<reference evidence="2" key="1">
    <citation type="journal article" date="2021" name="PeerJ">
        <title>Extensive microbial diversity within the chicken gut microbiome revealed by metagenomics and culture.</title>
        <authorList>
            <person name="Gilroy R."/>
            <person name="Ravi A."/>
            <person name="Getino M."/>
            <person name="Pursley I."/>
            <person name="Horton D.L."/>
            <person name="Alikhan N.F."/>
            <person name="Baker D."/>
            <person name="Gharbi K."/>
            <person name="Hall N."/>
            <person name="Watson M."/>
            <person name="Adriaenssens E.M."/>
            <person name="Foster-Nyarko E."/>
            <person name="Jarju S."/>
            <person name="Secka A."/>
            <person name="Antonio M."/>
            <person name="Oren A."/>
            <person name="Chaudhuri R.R."/>
            <person name="La Ragione R."/>
            <person name="Hildebrand F."/>
            <person name="Pallen M.J."/>
        </authorList>
    </citation>
    <scope>NUCLEOTIDE SEQUENCE</scope>
    <source>
        <strain evidence="2">ChiGjej4B4-12881</strain>
    </source>
</reference>
<dbReference type="Proteomes" id="UP000886780">
    <property type="component" value="Unassembled WGS sequence"/>
</dbReference>
<evidence type="ECO:0000313" key="3">
    <source>
        <dbReference type="Proteomes" id="UP000886780"/>
    </source>
</evidence>
<dbReference type="InterPro" id="IPR016181">
    <property type="entry name" value="Acyl_CoA_acyltransferase"/>
</dbReference>
<dbReference type="GO" id="GO:0016747">
    <property type="term" value="F:acyltransferase activity, transferring groups other than amino-acyl groups"/>
    <property type="evidence" value="ECO:0007669"/>
    <property type="project" value="InterPro"/>
</dbReference>
<evidence type="ECO:0000313" key="2">
    <source>
        <dbReference type="EMBL" id="HIX51256.1"/>
    </source>
</evidence>